<evidence type="ECO:0000256" key="1">
    <source>
        <dbReference type="ARBA" id="ARBA00004167"/>
    </source>
</evidence>
<evidence type="ECO:0000256" key="2">
    <source>
        <dbReference type="ARBA" id="ARBA00022692"/>
    </source>
</evidence>
<dbReference type="InterPro" id="IPR021730">
    <property type="entry name" value="YdbH"/>
</dbReference>
<dbReference type="GO" id="GO:0005886">
    <property type="term" value="C:plasma membrane"/>
    <property type="evidence" value="ECO:0007669"/>
    <property type="project" value="InterPro"/>
</dbReference>
<dbReference type="eggNOG" id="COG2911">
    <property type="taxonomic scope" value="Bacteria"/>
</dbReference>
<feature type="domain" description="Translocation and assembly module TamB C-terminal" evidence="5">
    <location>
        <begin position="891"/>
        <end position="1233"/>
    </location>
</feature>
<evidence type="ECO:0000313" key="6">
    <source>
        <dbReference type="EMBL" id="EKE79256.1"/>
    </source>
</evidence>
<name>K2J839_9GAMM</name>
<comment type="subcellular location">
    <subcellularLocation>
        <location evidence="1">Membrane</location>
        <topology evidence="1">Single-pass membrane protein</topology>
    </subcellularLocation>
</comment>
<proteinExistence type="predicted"/>
<keyword evidence="4" id="KW-0472">Membrane</keyword>
<keyword evidence="7" id="KW-1185">Reference proteome</keyword>
<dbReference type="PANTHER" id="PTHR36985:SF1">
    <property type="entry name" value="TRANSLOCATION AND ASSEMBLY MODULE SUBUNIT TAMB"/>
    <property type="match status" value="1"/>
</dbReference>
<dbReference type="PATRIC" id="fig|740709.3.peg.2644"/>
<dbReference type="InterPro" id="IPR007452">
    <property type="entry name" value="TamB_C"/>
</dbReference>
<dbReference type="PANTHER" id="PTHR36985">
    <property type="entry name" value="TRANSLOCATION AND ASSEMBLY MODULE SUBUNIT TAMB"/>
    <property type="match status" value="1"/>
</dbReference>
<protein>
    <recommendedName>
        <fullName evidence="5">Translocation and assembly module TamB C-terminal domain-containing protein</fullName>
    </recommendedName>
</protein>
<comment type="caution">
    <text evidence="6">The sequence shown here is derived from an EMBL/GenBank/DDBJ whole genome shotgun (WGS) entry which is preliminary data.</text>
</comment>
<evidence type="ECO:0000259" key="5">
    <source>
        <dbReference type="Pfam" id="PF04357"/>
    </source>
</evidence>
<sequence length="1236" mass="135143">MSWGKRLAILTLLLVVALPLLLLTLIVAITQSEQGSRWLAQQALQYSPYEVTIARWQGDFWGPLQLDQVSVKDAGEPLLTVKQFYFNWQPLALLSGSLDITALNLAGVDLHLPVSDEPPKSNAESISLPDISSPLMVNVEQIQIDDLAIYQQQQTLFDLRRLHLSAQFQQQLAIDQFELEHDLASVTIAGKLTPNGRYPHQLQLQWHLHDKSLPELNGKVELAGDIQQSNLSVKSDGAAQAQLQAALQDLLGELQWHAQLHLPEQRLDAISEALSEYPLALDLTMNGDLKAAEGKLQVDAKTPFSEPLTLTSELQLNQQQLQLEQLQIIHQRQQPERLQGQVTLQQWLTQPELQAQLNWSTITLQPLTGELSEQQPASVVSENGQLQLRGPLQQLQILLSQQLLAFSDELDNELNATLFADHIDIKQLSLADQYARLAINGELNWQSQLTTDLTIQGQVEQRPIDGAIKLTLSDNNLNIEALTLKSGNNDLNAQGDLQKTGVQLHLALNDLSQLMPDWQGQINGQIDARGELSALTAKAKLNLAQLSLLDTQLTEAQLNADWQGLANSNQLQVTAKQLSYADQQLDTLTLDASGNADAHQLDLSLTGWQSELQIQLSGTWQAQQWQGQLRQLDSRLLHTGDWQLQQPVDIDVALSTATTAIEMTPLCLNNKELTQPLCLQSDLKNQQLTGQLQVAGVPVSWAEPWLAAVNNARFDGSIALKSDWRLPLNELDSGDLKGQISGSDIALTLLDQDLDVSLQQAELNWHTDDQRRLNAQLQIHPNDIDAGINAELQLSRWAQADAGLDGQLNLKLSDLNLISAVLPQVQQAEGQANADITLAGSLQQPEIHGQFELNATQMSLPALGMQLTDVQLSAREKQTQMGDMYLQGKASSGQGVLSIDGEFSAAQQALQLTIKGQQFNVMQTPKLYVDISPDMTINYRDNALKVDGEIVVPKALVKQPDISSTASVSSDVVMVENGELVTDSSMQTPMPMDIQLRLTLGDDVRVDAFGFAGRLQGSILVNDDGKRSTTATGNINVASGAYEIYGQELNIQRGSLVYTGGSIDNPGLDLRVNRTIDSSPSAGVAAQQVEVGAQVGGTLTAPTLNLYSNPAMPDSSILSYLVLGRAPGAGGGNDNLELQAAIMLGSKGTDFVGKTLKDTFALDEVGIDSSTNDVNDTSFFIGKYLSPRLYVKYGIGLLQPTNTFFLRYHLSENWLLESTSTSEAQGGDIIYSIEVD</sequence>
<dbReference type="EMBL" id="AMRG01000029">
    <property type="protein sequence ID" value="EKE79256.1"/>
    <property type="molecule type" value="Genomic_DNA"/>
</dbReference>
<keyword evidence="2" id="KW-0812">Transmembrane</keyword>
<dbReference type="AlphaFoldDB" id="K2J839"/>
<dbReference type="GO" id="GO:0009306">
    <property type="term" value="P:protein secretion"/>
    <property type="evidence" value="ECO:0007669"/>
    <property type="project" value="InterPro"/>
</dbReference>
<keyword evidence="3" id="KW-1133">Transmembrane helix</keyword>
<dbReference type="Proteomes" id="UP000014115">
    <property type="component" value="Unassembled WGS sequence"/>
</dbReference>
<evidence type="ECO:0000256" key="3">
    <source>
        <dbReference type="ARBA" id="ARBA00022989"/>
    </source>
</evidence>
<dbReference type="GO" id="GO:0097347">
    <property type="term" value="C:TAM protein secretion complex"/>
    <property type="evidence" value="ECO:0007669"/>
    <property type="project" value="TreeGrafter"/>
</dbReference>
<gene>
    <name evidence="6" type="ORF">A10D4_13148</name>
</gene>
<dbReference type="STRING" id="740709.A10D4_13148"/>
<dbReference type="OrthoDB" id="5555605at2"/>
<dbReference type="Pfam" id="PF11739">
    <property type="entry name" value="YdbH-like"/>
    <property type="match status" value="1"/>
</dbReference>
<dbReference type="RefSeq" id="WP_008490072.1">
    <property type="nucleotide sequence ID" value="NZ_AMRG01000029.1"/>
</dbReference>
<reference evidence="6 7" key="1">
    <citation type="journal article" date="2012" name="J. Bacteriol.">
        <title>Genome Sequence of Idiomarina xiamenensis Type Strain 10-D-4.</title>
        <authorList>
            <person name="Lai Q."/>
            <person name="Wang L."/>
            <person name="Wang W."/>
            <person name="Shao Z."/>
        </authorList>
    </citation>
    <scope>NUCLEOTIDE SEQUENCE [LARGE SCALE GENOMIC DNA]</scope>
    <source>
        <strain evidence="6 7">10-D-4</strain>
    </source>
</reference>
<dbReference type="Pfam" id="PF04357">
    <property type="entry name" value="TamB"/>
    <property type="match status" value="1"/>
</dbReference>
<evidence type="ECO:0000256" key="4">
    <source>
        <dbReference type="ARBA" id="ARBA00023136"/>
    </source>
</evidence>
<accession>K2J839</accession>
<evidence type="ECO:0000313" key="7">
    <source>
        <dbReference type="Proteomes" id="UP000014115"/>
    </source>
</evidence>
<organism evidence="6 7">
    <name type="scientific">Idiomarina xiamenensis 10-D-4</name>
    <dbReference type="NCBI Taxonomy" id="740709"/>
    <lineage>
        <taxon>Bacteria</taxon>
        <taxon>Pseudomonadati</taxon>
        <taxon>Pseudomonadota</taxon>
        <taxon>Gammaproteobacteria</taxon>
        <taxon>Alteromonadales</taxon>
        <taxon>Idiomarinaceae</taxon>
        <taxon>Idiomarina</taxon>
    </lineage>
</organism>